<protein>
    <submittedName>
        <fullName evidence="6">TDP-N-acetylfucosamine:lipid II N-acetylfucosaminyltransferase</fullName>
        <ecNumber evidence="6">2.4.1.325</ecNumber>
    </submittedName>
</protein>
<dbReference type="InterPro" id="IPR009993">
    <property type="entry name" value="WecF"/>
</dbReference>
<dbReference type="RefSeq" id="WP_229988402.1">
    <property type="nucleotide sequence ID" value="NZ_JAJJMO010000001.1"/>
</dbReference>
<proteinExistence type="predicted"/>
<dbReference type="EMBL" id="JAJJMO010000001">
    <property type="protein sequence ID" value="MCC9071706.1"/>
    <property type="molecule type" value="Genomic_DNA"/>
</dbReference>
<keyword evidence="3 6" id="KW-0328">Glycosyltransferase</keyword>
<comment type="caution">
    <text evidence="6">The sequence shown here is derived from an EMBL/GenBank/DDBJ whole genome shotgun (WGS) entry which is preliminary data.</text>
</comment>
<keyword evidence="5" id="KW-0472">Membrane</keyword>
<keyword evidence="2" id="KW-0997">Cell inner membrane</keyword>
<keyword evidence="7" id="KW-1185">Reference proteome</keyword>
<name>A0ABS8MSH7_9FLAO</name>
<evidence type="ECO:0000256" key="1">
    <source>
        <dbReference type="ARBA" id="ARBA00022475"/>
    </source>
</evidence>
<evidence type="ECO:0000256" key="4">
    <source>
        <dbReference type="ARBA" id="ARBA00022679"/>
    </source>
</evidence>
<evidence type="ECO:0000256" key="5">
    <source>
        <dbReference type="ARBA" id="ARBA00023136"/>
    </source>
</evidence>
<organism evidence="6 7">
    <name type="scientific">Flavobacterium pisciphilum</name>
    <dbReference type="NCBI Taxonomy" id="2893755"/>
    <lineage>
        <taxon>Bacteria</taxon>
        <taxon>Pseudomonadati</taxon>
        <taxon>Bacteroidota</taxon>
        <taxon>Flavobacteriia</taxon>
        <taxon>Flavobacteriales</taxon>
        <taxon>Flavobacteriaceae</taxon>
        <taxon>Flavobacterium</taxon>
    </lineage>
</organism>
<dbReference type="Proteomes" id="UP001430919">
    <property type="component" value="Unassembled WGS sequence"/>
</dbReference>
<dbReference type="GO" id="GO:0102031">
    <property type="term" value="F:4-acetamido-4,6-dideoxy-D-galactose transferase activity"/>
    <property type="evidence" value="ECO:0007669"/>
    <property type="project" value="UniProtKB-EC"/>
</dbReference>
<accession>A0ABS8MSH7</accession>
<evidence type="ECO:0000313" key="7">
    <source>
        <dbReference type="Proteomes" id="UP001430919"/>
    </source>
</evidence>
<dbReference type="EC" id="2.4.1.325" evidence="6"/>
<dbReference type="Pfam" id="PF07429">
    <property type="entry name" value="Glyco_transf_56"/>
    <property type="match status" value="1"/>
</dbReference>
<sequence length="426" mass="49328">MKLKNNNKIIHVFDDDKFIDPAIKLFESVYPGISEYWIIKKQGEAFQYITSTIVNAFDASDKESFKKFIRRINTIEDSCPIIFLHALDQTKQNIVLELSCKVVKVWFIWGYDLYGNWPLLKNTIFEKYTKSYIDQAEKQKIKNKLIFSNSSFWVFKNLRFFKYVLPSKIENILNKNFNTVFYNAATRIDIVVPVVFDELKIIRKIGVKAIYAPFAYGCIQDSLGDKISDTVLRSNNILVGNSADPSNNHLDIFLKLSQINLGSKKVYVPLSYGGSKDYKEFIIRKGKELLGENFVPLIDFMTLQEYNKILLSCGVVVFNHIRQQGVGNIVIMGYFGARIFVNSKSPVYKSFKDYGIKIFDFKSLKATDLVPLNNKEHELNKKILFNLYSEEVVKKKIVELFDTALKVKNEKLAFKLQEQIFKINAK</sequence>
<keyword evidence="1" id="KW-1003">Cell membrane</keyword>
<keyword evidence="4 6" id="KW-0808">Transferase</keyword>
<evidence type="ECO:0000256" key="2">
    <source>
        <dbReference type="ARBA" id="ARBA00022519"/>
    </source>
</evidence>
<gene>
    <name evidence="6" type="ORF">LNQ49_08955</name>
</gene>
<evidence type="ECO:0000313" key="6">
    <source>
        <dbReference type="EMBL" id="MCC9071706.1"/>
    </source>
</evidence>
<evidence type="ECO:0000256" key="3">
    <source>
        <dbReference type="ARBA" id="ARBA00022676"/>
    </source>
</evidence>
<reference evidence="6" key="1">
    <citation type="submission" date="2021-11" db="EMBL/GenBank/DDBJ databases">
        <title>Description of novel Flavobacterium species.</title>
        <authorList>
            <person name="Saticioglu I.B."/>
            <person name="Ay H."/>
            <person name="Altun S."/>
            <person name="Duman M."/>
        </authorList>
    </citation>
    <scope>NUCLEOTIDE SEQUENCE</scope>
    <source>
        <strain evidence="6">F-65</strain>
    </source>
</reference>